<evidence type="ECO:0000256" key="3">
    <source>
        <dbReference type="ARBA" id="ARBA00022475"/>
    </source>
</evidence>
<name>A0A7I7RRR9_9MYCO</name>
<dbReference type="Pfam" id="PF00528">
    <property type="entry name" value="BPD_transp_1"/>
    <property type="match status" value="1"/>
</dbReference>
<sequence length="300" mass="31730">MSTATSAATVAPGGAKPAGPQARRSAAGRRAGIPTYVALTCLAVFSVGPIVLFFFNAVKTQQDYGHSSLGLPSSWQWGNFSAAWTQANMTAGIVNSLIVVVGTAAITCVVAGLAAYALARLQVRGGSAFMTLLLVTSSLPAQMFLVPLFYAWAKAGLYDTRLGLIIIYVGLFSPFATLLLRSFMLTLPREFEEAARIDGAGELTVLFQIVLPNSLPGLLTVALVTGLSAYNEFLFAVTFIQNPDLLPLSTTFFSFQQGFSQDYTLVSAAGFIMIAPMLVLFLALQRRFIDGLSSSGLGGA</sequence>
<dbReference type="InterPro" id="IPR000515">
    <property type="entry name" value="MetI-like"/>
</dbReference>
<keyword evidence="6 7" id="KW-0472">Membrane</keyword>
<dbReference type="PANTHER" id="PTHR43744:SF12">
    <property type="entry name" value="ABC TRANSPORTER PERMEASE PROTEIN MG189-RELATED"/>
    <property type="match status" value="1"/>
</dbReference>
<evidence type="ECO:0000256" key="2">
    <source>
        <dbReference type="ARBA" id="ARBA00022448"/>
    </source>
</evidence>
<geneLocation type="plasmid" evidence="10">
    <name>pJCM18538</name>
</geneLocation>
<dbReference type="GO" id="GO:0055085">
    <property type="term" value="P:transmembrane transport"/>
    <property type="evidence" value="ECO:0007669"/>
    <property type="project" value="InterPro"/>
</dbReference>
<dbReference type="EMBL" id="AP022592">
    <property type="protein sequence ID" value="BBY46689.1"/>
    <property type="molecule type" value="Genomic_DNA"/>
</dbReference>
<evidence type="ECO:0000256" key="7">
    <source>
        <dbReference type="RuleBase" id="RU363032"/>
    </source>
</evidence>
<feature type="transmembrane region" description="Helical" evidence="7">
    <location>
        <begin position="97"/>
        <end position="119"/>
    </location>
</feature>
<dbReference type="AlphaFoldDB" id="A0A7I7RRR9"/>
<comment type="subcellular location">
    <subcellularLocation>
        <location evidence="1 7">Cell membrane</location>
        <topology evidence="1 7">Multi-pass membrane protein</topology>
    </subcellularLocation>
</comment>
<feature type="compositionally biased region" description="Low complexity" evidence="8">
    <location>
        <begin position="7"/>
        <end position="23"/>
    </location>
</feature>
<evidence type="ECO:0000313" key="11">
    <source>
        <dbReference type="Proteomes" id="UP000467428"/>
    </source>
</evidence>
<gene>
    <name evidence="10" type="primary">yurM</name>
    <name evidence="10" type="ORF">MARA_01190</name>
</gene>
<evidence type="ECO:0000256" key="8">
    <source>
        <dbReference type="SAM" id="MobiDB-lite"/>
    </source>
</evidence>
<proteinExistence type="inferred from homology"/>
<reference evidence="10 11" key="1">
    <citation type="journal article" date="2019" name="Emerg. Microbes Infect.">
        <title>Comprehensive subspecies identification of 175 nontuberculous mycobacteria species based on 7547 genomic profiles.</title>
        <authorList>
            <person name="Matsumoto Y."/>
            <person name="Kinjo T."/>
            <person name="Motooka D."/>
            <person name="Nabeya D."/>
            <person name="Jung N."/>
            <person name="Uechi K."/>
            <person name="Horii T."/>
            <person name="Iida T."/>
            <person name="Fujita J."/>
            <person name="Nakamura S."/>
        </authorList>
    </citation>
    <scope>NUCLEOTIDE SEQUENCE [LARGE SCALE GENOMIC DNA]</scope>
    <source>
        <strain evidence="10 11">JCM 18538</strain>
        <plasmid evidence="10">pJCM18538</plasmid>
    </source>
</reference>
<dbReference type="Proteomes" id="UP000467428">
    <property type="component" value="Plasmid pJCM18538"/>
</dbReference>
<keyword evidence="2 7" id="KW-0813">Transport</keyword>
<keyword evidence="5 7" id="KW-1133">Transmembrane helix</keyword>
<feature type="region of interest" description="Disordered" evidence="8">
    <location>
        <begin position="1"/>
        <end position="23"/>
    </location>
</feature>
<dbReference type="KEGG" id="marz:MARA_01190"/>
<dbReference type="RefSeq" id="WP_163916219.1">
    <property type="nucleotide sequence ID" value="NZ_AP022592.1"/>
</dbReference>
<comment type="similarity">
    <text evidence="7">Belongs to the binding-protein-dependent transport system permease family.</text>
</comment>
<feature type="transmembrane region" description="Helical" evidence="7">
    <location>
        <begin position="131"/>
        <end position="153"/>
    </location>
</feature>
<feature type="transmembrane region" description="Helical" evidence="7">
    <location>
        <begin position="205"/>
        <end position="230"/>
    </location>
</feature>
<dbReference type="PANTHER" id="PTHR43744">
    <property type="entry name" value="ABC TRANSPORTER PERMEASE PROTEIN MG189-RELATED-RELATED"/>
    <property type="match status" value="1"/>
</dbReference>
<evidence type="ECO:0000259" key="9">
    <source>
        <dbReference type="PROSITE" id="PS50928"/>
    </source>
</evidence>
<feature type="transmembrane region" description="Helical" evidence="7">
    <location>
        <begin position="33"/>
        <end position="55"/>
    </location>
</feature>
<accession>A0A7I7RRR9</accession>
<keyword evidence="11" id="KW-1185">Reference proteome</keyword>
<evidence type="ECO:0000256" key="5">
    <source>
        <dbReference type="ARBA" id="ARBA00022989"/>
    </source>
</evidence>
<keyword evidence="3" id="KW-1003">Cell membrane</keyword>
<feature type="transmembrane region" description="Helical" evidence="7">
    <location>
        <begin position="165"/>
        <end position="184"/>
    </location>
</feature>
<keyword evidence="10" id="KW-0614">Plasmid</keyword>
<evidence type="ECO:0000256" key="4">
    <source>
        <dbReference type="ARBA" id="ARBA00022692"/>
    </source>
</evidence>
<dbReference type="SUPFAM" id="SSF161098">
    <property type="entry name" value="MetI-like"/>
    <property type="match status" value="1"/>
</dbReference>
<feature type="domain" description="ABC transmembrane type-1" evidence="9">
    <location>
        <begin position="93"/>
        <end position="284"/>
    </location>
</feature>
<dbReference type="Gene3D" id="1.10.3720.10">
    <property type="entry name" value="MetI-like"/>
    <property type="match status" value="1"/>
</dbReference>
<dbReference type="InterPro" id="IPR035906">
    <property type="entry name" value="MetI-like_sf"/>
</dbReference>
<protein>
    <submittedName>
        <fullName evidence="10">Sugar ABC transporter permease</fullName>
    </submittedName>
</protein>
<dbReference type="GO" id="GO:0005886">
    <property type="term" value="C:plasma membrane"/>
    <property type="evidence" value="ECO:0007669"/>
    <property type="project" value="UniProtKB-SubCell"/>
</dbReference>
<feature type="transmembrane region" description="Helical" evidence="7">
    <location>
        <begin position="263"/>
        <end position="284"/>
    </location>
</feature>
<organism evidence="10 11">
    <name type="scientific">Mycolicibacterium arabiense</name>
    <dbReference type="NCBI Taxonomy" id="1286181"/>
    <lineage>
        <taxon>Bacteria</taxon>
        <taxon>Bacillati</taxon>
        <taxon>Actinomycetota</taxon>
        <taxon>Actinomycetes</taxon>
        <taxon>Mycobacteriales</taxon>
        <taxon>Mycobacteriaceae</taxon>
        <taxon>Mycolicibacterium</taxon>
    </lineage>
</organism>
<evidence type="ECO:0000313" key="10">
    <source>
        <dbReference type="EMBL" id="BBY46689.1"/>
    </source>
</evidence>
<evidence type="ECO:0000256" key="1">
    <source>
        <dbReference type="ARBA" id="ARBA00004651"/>
    </source>
</evidence>
<dbReference type="PROSITE" id="PS50928">
    <property type="entry name" value="ABC_TM1"/>
    <property type="match status" value="1"/>
</dbReference>
<keyword evidence="4 7" id="KW-0812">Transmembrane</keyword>
<evidence type="ECO:0000256" key="6">
    <source>
        <dbReference type="ARBA" id="ARBA00023136"/>
    </source>
</evidence>
<dbReference type="CDD" id="cd06261">
    <property type="entry name" value="TM_PBP2"/>
    <property type="match status" value="1"/>
</dbReference>